<evidence type="ECO:0000256" key="6">
    <source>
        <dbReference type="SAM" id="Phobius"/>
    </source>
</evidence>
<feature type="domain" description="Cation efflux protein cytoplasmic" evidence="8">
    <location>
        <begin position="237"/>
        <end position="305"/>
    </location>
</feature>
<keyword evidence="4 6" id="KW-1133">Transmembrane helix</keyword>
<reference evidence="9 10" key="1">
    <citation type="journal article" date="2009" name="Stand. Genomic Sci.">
        <title>Complete genome sequence of Stackebrandtia nassauensis type strain (LLR-40K-21).</title>
        <authorList>
            <person name="Munk C."/>
            <person name="Lapidus A."/>
            <person name="Copeland A."/>
            <person name="Jando M."/>
            <person name="Mayilraj S."/>
            <person name="Glavina Del Rio T."/>
            <person name="Nolan M."/>
            <person name="Chen F."/>
            <person name="Lucas S."/>
            <person name="Tice H."/>
            <person name="Cheng J.F."/>
            <person name="Han C."/>
            <person name="Detter J.C."/>
            <person name="Bruce D."/>
            <person name="Goodwin L."/>
            <person name="Chain P."/>
            <person name="Pitluck S."/>
            <person name="Goker M."/>
            <person name="Ovchinikova G."/>
            <person name="Pati A."/>
            <person name="Ivanova N."/>
            <person name="Mavromatis K."/>
            <person name="Chen A."/>
            <person name="Palaniappan K."/>
            <person name="Land M."/>
            <person name="Hauser L."/>
            <person name="Chang Y.J."/>
            <person name="Jeffries C.D."/>
            <person name="Bristow J."/>
            <person name="Eisen J.A."/>
            <person name="Markowitz V."/>
            <person name="Hugenholtz P."/>
            <person name="Kyrpides N.C."/>
            <person name="Klenk H.P."/>
        </authorList>
    </citation>
    <scope>NUCLEOTIDE SEQUENCE [LARGE SCALE GENOMIC DNA]</scope>
    <source>
        <strain evidence="10">DSM 44728 / CIP 108903 / NRRL B-16338 / NBRC 102104 / LLR-40K-21</strain>
    </source>
</reference>
<accession>D3Q294</accession>
<evidence type="ECO:0000259" key="8">
    <source>
        <dbReference type="Pfam" id="PF16916"/>
    </source>
</evidence>
<dbReference type="GO" id="GO:0006829">
    <property type="term" value="P:zinc ion transport"/>
    <property type="evidence" value="ECO:0007669"/>
    <property type="project" value="InterPro"/>
</dbReference>
<keyword evidence="5 6" id="KW-0472">Membrane</keyword>
<evidence type="ECO:0000313" key="9">
    <source>
        <dbReference type="EMBL" id="ADD43827.1"/>
    </source>
</evidence>
<proteinExistence type="predicted"/>
<dbReference type="Gene3D" id="3.30.70.1350">
    <property type="entry name" value="Cation efflux protein, cytoplasmic domain"/>
    <property type="match status" value="1"/>
</dbReference>
<dbReference type="SUPFAM" id="SSF161111">
    <property type="entry name" value="Cation efflux protein transmembrane domain-like"/>
    <property type="match status" value="1"/>
</dbReference>
<dbReference type="InterPro" id="IPR040177">
    <property type="entry name" value="SLC30A9"/>
</dbReference>
<dbReference type="GO" id="GO:0016020">
    <property type="term" value="C:membrane"/>
    <property type="evidence" value="ECO:0007669"/>
    <property type="project" value="UniProtKB-SubCell"/>
</dbReference>
<dbReference type="STRING" id="446470.Snas_4176"/>
<feature type="transmembrane region" description="Helical" evidence="6">
    <location>
        <begin position="204"/>
        <end position="223"/>
    </location>
</feature>
<feature type="domain" description="Cation efflux protein transmembrane" evidence="7">
    <location>
        <begin position="19"/>
        <end position="228"/>
    </location>
</feature>
<gene>
    <name evidence="9" type="ordered locus">Snas_4176</name>
</gene>
<feature type="transmembrane region" description="Helical" evidence="6">
    <location>
        <begin position="172"/>
        <end position="192"/>
    </location>
</feature>
<dbReference type="KEGG" id="sna:Snas_4176"/>
<dbReference type="RefSeq" id="WP_013019398.1">
    <property type="nucleotide sequence ID" value="NC_013947.1"/>
</dbReference>
<dbReference type="EMBL" id="CP001778">
    <property type="protein sequence ID" value="ADD43827.1"/>
    <property type="molecule type" value="Genomic_DNA"/>
</dbReference>
<dbReference type="SUPFAM" id="SSF160240">
    <property type="entry name" value="Cation efflux protein cytoplasmic domain-like"/>
    <property type="match status" value="1"/>
</dbReference>
<dbReference type="Proteomes" id="UP000000844">
    <property type="component" value="Chromosome"/>
</dbReference>
<feature type="transmembrane region" description="Helical" evidence="6">
    <location>
        <begin position="121"/>
        <end position="143"/>
    </location>
</feature>
<evidence type="ECO:0000256" key="4">
    <source>
        <dbReference type="ARBA" id="ARBA00022989"/>
    </source>
</evidence>
<keyword evidence="2" id="KW-0813">Transport</keyword>
<dbReference type="NCBIfam" id="TIGR01297">
    <property type="entry name" value="CDF"/>
    <property type="match status" value="1"/>
</dbReference>
<evidence type="ECO:0000256" key="1">
    <source>
        <dbReference type="ARBA" id="ARBA00004141"/>
    </source>
</evidence>
<dbReference type="InterPro" id="IPR027470">
    <property type="entry name" value="Cation_efflux_CTD"/>
</dbReference>
<dbReference type="HOGENOM" id="CLU_021126_0_0_11"/>
<feature type="transmembrane region" description="Helical" evidence="6">
    <location>
        <begin position="85"/>
        <end position="109"/>
    </location>
</feature>
<evidence type="ECO:0000313" key="10">
    <source>
        <dbReference type="Proteomes" id="UP000000844"/>
    </source>
</evidence>
<dbReference type="PANTHER" id="PTHR13414">
    <property type="entry name" value="HUEL-CATION TRANSPORTER"/>
    <property type="match status" value="1"/>
</dbReference>
<feature type="transmembrane region" description="Helical" evidence="6">
    <location>
        <begin position="20"/>
        <end position="39"/>
    </location>
</feature>
<dbReference type="Pfam" id="PF16916">
    <property type="entry name" value="ZT_dimer"/>
    <property type="match status" value="1"/>
</dbReference>
<dbReference type="GO" id="GO:0008324">
    <property type="term" value="F:monoatomic cation transmembrane transporter activity"/>
    <property type="evidence" value="ECO:0007669"/>
    <property type="project" value="InterPro"/>
</dbReference>
<dbReference type="eggNOG" id="COG0053">
    <property type="taxonomic scope" value="Bacteria"/>
</dbReference>
<keyword evidence="3 6" id="KW-0812">Transmembrane</keyword>
<keyword evidence="10" id="KW-1185">Reference proteome</keyword>
<evidence type="ECO:0000256" key="3">
    <source>
        <dbReference type="ARBA" id="ARBA00022692"/>
    </source>
</evidence>
<evidence type="ECO:0000256" key="5">
    <source>
        <dbReference type="ARBA" id="ARBA00023136"/>
    </source>
</evidence>
<dbReference type="InterPro" id="IPR036837">
    <property type="entry name" value="Cation_efflux_CTD_sf"/>
</dbReference>
<evidence type="ECO:0000256" key="2">
    <source>
        <dbReference type="ARBA" id="ARBA00022448"/>
    </source>
</evidence>
<organism evidence="9 10">
    <name type="scientific">Stackebrandtia nassauensis (strain DSM 44728 / CIP 108903 / NRRL B-16338 / NBRC 102104 / LLR-40K-21)</name>
    <dbReference type="NCBI Taxonomy" id="446470"/>
    <lineage>
        <taxon>Bacteria</taxon>
        <taxon>Bacillati</taxon>
        <taxon>Actinomycetota</taxon>
        <taxon>Actinomycetes</taxon>
        <taxon>Glycomycetales</taxon>
        <taxon>Glycomycetaceae</taxon>
        <taxon>Stackebrandtia</taxon>
    </lineage>
</organism>
<dbReference type="PANTHER" id="PTHR13414:SF9">
    <property type="entry name" value="PROTON-COUPLED ZINC ANTIPORTER SLC30A9, MITOCHONDRIAL"/>
    <property type="match status" value="1"/>
</dbReference>
<sequence length="318" mass="33795">MTTGQTIPEAPESETLGTVIVALLMNLAIAVSKAVAGLLSGSAAMLSEAAHSVADTMTEVFLYIALRRGSRGPNERHPFGYGREAYFWAFMAATFTFIVGGGFSITHGFNEITADEPPGDYLVSYIVLAISFGLESVSLAKGLKQTLSESRRLKVSPWTFLKLTPDTSVKAVVLEDIAALAGLVIAGAGLGLTELTGSPVYDGVASMVIGVLLLVVAVVLAAANKSLLIGQSVPPRMRDLITEELLAVPTIKHVRELYTIHLGPSQIFVAAKVDFADTASGASIEDDSDSAERRLRQRFPQISFVFLDPTPDPPSRDS</sequence>
<dbReference type="InterPro" id="IPR027469">
    <property type="entry name" value="Cation_efflux_TMD_sf"/>
</dbReference>
<dbReference type="InterPro" id="IPR058533">
    <property type="entry name" value="Cation_efflux_TM"/>
</dbReference>
<dbReference type="Pfam" id="PF01545">
    <property type="entry name" value="Cation_efflux"/>
    <property type="match status" value="1"/>
</dbReference>
<name>D3Q294_STANL</name>
<dbReference type="Gene3D" id="1.20.1510.10">
    <property type="entry name" value="Cation efflux protein transmembrane domain"/>
    <property type="match status" value="1"/>
</dbReference>
<dbReference type="AlphaFoldDB" id="D3Q294"/>
<protein>
    <submittedName>
        <fullName evidence="9">Cation diffusion facilitator family transporter</fullName>
    </submittedName>
</protein>
<comment type="subcellular location">
    <subcellularLocation>
        <location evidence="1">Membrane</location>
        <topology evidence="1">Multi-pass membrane protein</topology>
    </subcellularLocation>
</comment>
<evidence type="ECO:0000259" key="7">
    <source>
        <dbReference type="Pfam" id="PF01545"/>
    </source>
</evidence>
<dbReference type="InterPro" id="IPR002524">
    <property type="entry name" value="Cation_efflux"/>
</dbReference>